<keyword evidence="16" id="KW-1185">Reference proteome</keyword>
<accession>A0ABM7V9R9</accession>
<gene>
    <name evidence="13 15" type="primary">thrS</name>
    <name evidence="15" type="ORF">HYD_3890</name>
</gene>
<dbReference type="CDD" id="cd00771">
    <property type="entry name" value="ThrRS_core"/>
    <property type="match status" value="1"/>
</dbReference>
<dbReference type="InterPro" id="IPR033728">
    <property type="entry name" value="ThrRS_core"/>
</dbReference>
<dbReference type="SMART" id="SM00863">
    <property type="entry name" value="tRNA_SAD"/>
    <property type="match status" value="1"/>
</dbReference>
<comment type="cofactor">
    <cofactor evidence="13">
        <name>Zn(2+)</name>
        <dbReference type="ChEBI" id="CHEBI:29105"/>
    </cofactor>
    <text evidence="13">Binds 1 zinc ion per subunit.</text>
</comment>
<evidence type="ECO:0000256" key="4">
    <source>
        <dbReference type="ARBA" id="ARBA00022598"/>
    </source>
</evidence>
<dbReference type="RefSeq" id="WP_236864460.1">
    <property type="nucleotide sequence ID" value="NZ_AP025225.1"/>
</dbReference>
<dbReference type="InterPro" id="IPR006195">
    <property type="entry name" value="aa-tRNA-synth_II"/>
</dbReference>
<keyword evidence="5 13" id="KW-0479">Metal-binding</keyword>
<organism evidence="15 16">
    <name type="scientific">Candidatus Hydrogenosomobacter endosymbioticus</name>
    <dbReference type="NCBI Taxonomy" id="2558174"/>
    <lineage>
        <taxon>Bacteria</taxon>
        <taxon>Pseudomonadati</taxon>
        <taxon>Pseudomonadota</taxon>
        <taxon>Alphaproteobacteria</taxon>
        <taxon>Holosporales</taxon>
        <taxon>Holosporaceae</taxon>
        <taxon>Candidatus Hydrogenosomobacter</taxon>
    </lineage>
</organism>
<keyword evidence="7 13" id="KW-0862">Zinc</keyword>
<keyword evidence="11 13" id="KW-0030">Aminoacyl-tRNA synthetase</keyword>
<dbReference type="InterPro" id="IPR036621">
    <property type="entry name" value="Anticodon-bd_dom_sf"/>
</dbReference>
<dbReference type="InterPro" id="IPR004154">
    <property type="entry name" value="Anticodon-bd"/>
</dbReference>
<dbReference type="SUPFAM" id="SSF55681">
    <property type="entry name" value="Class II aaRS and biotin synthetases"/>
    <property type="match status" value="1"/>
</dbReference>
<dbReference type="SUPFAM" id="SSF52954">
    <property type="entry name" value="Class II aaRS ABD-related"/>
    <property type="match status" value="1"/>
</dbReference>
<reference evidence="15" key="1">
    <citation type="submission" date="2021-10" db="EMBL/GenBank/DDBJ databases">
        <title>Genome Sequence of The Candidatus Hydrogeosomobacter endosymbioticus, an Intracellular Bacterial Symbiont of the Anaerobic Ciliate GW7.</title>
        <authorList>
            <person name="Shiohama Y."/>
            <person name="Shinzato N."/>
        </authorList>
    </citation>
    <scope>NUCLEOTIDE SEQUENCE [LARGE SCALE GENOMIC DNA]</scope>
    <source>
        <strain evidence="15">200920</strain>
    </source>
</reference>
<dbReference type="Gene3D" id="3.40.50.800">
    <property type="entry name" value="Anticodon-binding domain"/>
    <property type="match status" value="1"/>
</dbReference>
<dbReference type="InterPro" id="IPR018163">
    <property type="entry name" value="Thr/Ala-tRNA-synth_IIc_edit"/>
</dbReference>
<evidence type="ECO:0000256" key="1">
    <source>
        <dbReference type="ARBA" id="ARBA00008226"/>
    </source>
</evidence>
<keyword evidence="2 13" id="KW-0963">Cytoplasm</keyword>
<evidence type="ECO:0000256" key="6">
    <source>
        <dbReference type="ARBA" id="ARBA00022741"/>
    </source>
</evidence>
<dbReference type="InterPro" id="IPR047246">
    <property type="entry name" value="ThrRS_anticodon"/>
</dbReference>
<evidence type="ECO:0000256" key="11">
    <source>
        <dbReference type="ARBA" id="ARBA00023146"/>
    </source>
</evidence>
<comment type="similarity">
    <text evidence="1 13">Belongs to the class-II aminoacyl-tRNA synthetase family.</text>
</comment>
<dbReference type="Pfam" id="PF03129">
    <property type="entry name" value="HGTP_anticodon"/>
    <property type="match status" value="1"/>
</dbReference>
<name>A0ABM7V9R9_9PROT</name>
<comment type="caution">
    <text evidence="13">Lacks conserved residue(s) required for the propagation of feature annotation.</text>
</comment>
<dbReference type="PRINTS" id="PR01047">
    <property type="entry name" value="TRNASYNTHTHR"/>
</dbReference>
<evidence type="ECO:0000256" key="7">
    <source>
        <dbReference type="ARBA" id="ARBA00022833"/>
    </source>
</evidence>
<dbReference type="Proteomes" id="UP001320209">
    <property type="component" value="Chromosome"/>
</dbReference>
<comment type="catalytic activity">
    <reaction evidence="12 13">
        <text>tRNA(Thr) + L-threonine + ATP = L-threonyl-tRNA(Thr) + AMP + diphosphate + H(+)</text>
        <dbReference type="Rhea" id="RHEA:24624"/>
        <dbReference type="Rhea" id="RHEA-COMP:9670"/>
        <dbReference type="Rhea" id="RHEA-COMP:9704"/>
        <dbReference type="ChEBI" id="CHEBI:15378"/>
        <dbReference type="ChEBI" id="CHEBI:30616"/>
        <dbReference type="ChEBI" id="CHEBI:33019"/>
        <dbReference type="ChEBI" id="CHEBI:57926"/>
        <dbReference type="ChEBI" id="CHEBI:78442"/>
        <dbReference type="ChEBI" id="CHEBI:78534"/>
        <dbReference type="ChEBI" id="CHEBI:456215"/>
        <dbReference type="EC" id="6.1.1.3"/>
    </reaction>
</comment>
<dbReference type="PROSITE" id="PS50862">
    <property type="entry name" value="AA_TRNA_LIGASE_II"/>
    <property type="match status" value="1"/>
</dbReference>
<feature type="binding site" evidence="13">
    <location>
        <position position="339"/>
    </location>
    <ligand>
        <name>Zn(2+)</name>
        <dbReference type="ChEBI" id="CHEBI:29105"/>
        <note>catalytic</note>
    </ligand>
</feature>
<protein>
    <recommendedName>
        <fullName evidence="13">Threonine--tRNA ligase</fullName>
        <ecNumber evidence="13">6.1.1.3</ecNumber>
    </recommendedName>
    <alternativeName>
        <fullName evidence="13">Threonyl-tRNA synthetase</fullName>
        <shortName evidence="13">ThrRS</shortName>
    </alternativeName>
</protein>
<dbReference type="EMBL" id="AP025225">
    <property type="protein sequence ID" value="BDB96256.1"/>
    <property type="molecule type" value="Genomic_DNA"/>
</dbReference>
<dbReference type="CDD" id="cd00860">
    <property type="entry name" value="ThrRS_anticodon"/>
    <property type="match status" value="1"/>
</dbReference>
<keyword evidence="4 13" id="KW-0436">Ligase</keyword>
<evidence type="ECO:0000256" key="5">
    <source>
        <dbReference type="ARBA" id="ARBA00022723"/>
    </source>
</evidence>
<keyword evidence="9 13" id="KW-0694">RNA-binding</keyword>
<dbReference type="NCBIfam" id="TIGR00418">
    <property type="entry name" value="thrS"/>
    <property type="match status" value="1"/>
</dbReference>
<dbReference type="GO" id="GO:0016874">
    <property type="term" value="F:ligase activity"/>
    <property type="evidence" value="ECO:0007669"/>
    <property type="project" value="UniProtKB-KW"/>
</dbReference>
<dbReference type="PANTHER" id="PTHR11451">
    <property type="entry name" value="THREONINE-TRNA LIGASE"/>
    <property type="match status" value="1"/>
</dbReference>
<dbReference type="InterPro" id="IPR002314">
    <property type="entry name" value="aa-tRNA-synt_IIb"/>
</dbReference>
<dbReference type="HAMAP" id="MF_00184">
    <property type="entry name" value="Thr_tRNA_synth"/>
    <property type="match status" value="1"/>
</dbReference>
<keyword evidence="8 13" id="KW-0067">ATP-binding</keyword>
<comment type="subunit">
    <text evidence="13">Homodimer.</text>
</comment>
<keyword evidence="10 13" id="KW-0648">Protein biosynthesis</keyword>
<dbReference type="SUPFAM" id="SSF55186">
    <property type="entry name" value="ThrRS/AlaRS common domain"/>
    <property type="match status" value="1"/>
</dbReference>
<proteinExistence type="inferred from homology"/>
<dbReference type="PANTHER" id="PTHR11451:SF44">
    <property type="entry name" value="THREONINE--TRNA LIGASE, CHLOROPLASTIC_MITOCHONDRIAL 2"/>
    <property type="match status" value="1"/>
</dbReference>
<evidence type="ECO:0000259" key="14">
    <source>
        <dbReference type="PROSITE" id="PS50862"/>
    </source>
</evidence>
<dbReference type="InterPro" id="IPR045864">
    <property type="entry name" value="aa-tRNA-synth_II/BPL/LPL"/>
</dbReference>
<dbReference type="Gene3D" id="3.30.930.10">
    <property type="entry name" value="Bira Bifunctional Protein, Domain 2"/>
    <property type="match status" value="1"/>
</dbReference>
<sequence>MVEIFLLQNGAESKPQKLTFDLYEVFGHDVAKKIGADKSAVAIEVHGEIKDLSSKIPHNSKVRMIMENDSEGLHIIRHSTAHILAEAVRELFPDVRPAIGPVIENGFYYDFKSERPFTEDDLKVIEAKMQELVERDQKFVRSEQSRNDALEMFMKKDEPFKQMLVQKIPENEKISIYQQGSFVDLCRGPHIPSTGRLKGCFALTKVAGAYWLGDHNNEQLQRIYGTAWHSNAALKEHLANLEEAEKRNHIKLGKEMALFHTQEEAPGCVFWHPNGWIIYQEIISYMRKKLSANGYSEVNTPHIVSKALWEQSGHWEKFRDVMFLIEQEKATHGVKPMNCPCHIQIFKKGPKCCGLTSYKDLPIRMAEFGSCSRNEPSGSLYGIMRVRSFVQDDAHIFCSTEQIVEETIRFCSLLREIYKDFGFCDIIVRLATRPEKRLGSNELWDKAERSLMEASDASGLLYTIFPGEGAFYGPKLEFVLKDSLGRLWQCGTFQIDFVLPDRMGAHYIAEDGKKKHPVMLHRAILGSLERFIGILLENYGGWIPLWLSPIQVSVATISEAFVPYGEKVVQELLKAGLRVERDFRNEKISYKIRELHSQKVPCIFVVGAKEEASEKVCLRAGETQKILGLQEAIDLIKKVIAEKSVAKNSIV</sequence>
<feature type="domain" description="Aminoacyl-transfer RNA synthetases class-II family profile" evidence="14">
    <location>
        <begin position="248"/>
        <end position="544"/>
    </location>
</feature>
<evidence type="ECO:0000256" key="2">
    <source>
        <dbReference type="ARBA" id="ARBA00022490"/>
    </source>
</evidence>
<dbReference type="Gene3D" id="3.30.54.20">
    <property type="match status" value="1"/>
</dbReference>
<dbReference type="EC" id="6.1.1.3" evidence="13"/>
<evidence type="ECO:0000256" key="9">
    <source>
        <dbReference type="ARBA" id="ARBA00022884"/>
    </source>
</evidence>
<dbReference type="Gene3D" id="3.30.980.10">
    <property type="entry name" value="Threonyl-trna Synthetase, Chain A, domain 2"/>
    <property type="match status" value="1"/>
</dbReference>
<keyword evidence="3 13" id="KW-0820">tRNA-binding</keyword>
<evidence type="ECO:0000313" key="16">
    <source>
        <dbReference type="Proteomes" id="UP001320209"/>
    </source>
</evidence>
<evidence type="ECO:0000256" key="13">
    <source>
        <dbReference type="HAMAP-Rule" id="MF_00184"/>
    </source>
</evidence>
<evidence type="ECO:0000256" key="12">
    <source>
        <dbReference type="ARBA" id="ARBA00049515"/>
    </source>
</evidence>
<feature type="binding site" evidence="13">
    <location>
        <position position="521"/>
    </location>
    <ligand>
        <name>Zn(2+)</name>
        <dbReference type="ChEBI" id="CHEBI:29105"/>
        <note>catalytic</note>
    </ligand>
</feature>
<evidence type="ECO:0000256" key="3">
    <source>
        <dbReference type="ARBA" id="ARBA00022555"/>
    </source>
</evidence>
<keyword evidence="6 13" id="KW-0547">Nucleotide-binding</keyword>
<dbReference type="Pfam" id="PF07973">
    <property type="entry name" value="tRNA_SAD"/>
    <property type="match status" value="1"/>
</dbReference>
<dbReference type="InterPro" id="IPR012947">
    <property type="entry name" value="tRNA_SAD"/>
</dbReference>
<evidence type="ECO:0000256" key="8">
    <source>
        <dbReference type="ARBA" id="ARBA00022840"/>
    </source>
</evidence>
<comment type="subcellular location">
    <subcellularLocation>
        <location evidence="13">Cytoplasm</location>
    </subcellularLocation>
</comment>
<dbReference type="InterPro" id="IPR002320">
    <property type="entry name" value="Thr-tRNA-ligase_IIa"/>
</dbReference>
<evidence type="ECO:0000256" key="10">
    <source>
        <dbReference type="ARBA" id="ARBA00022917"/>
    </source>
</evidence>
<feature type="binding site" evidence="13">
    <location>
        <position position="395"/>
    </location>
    <ligand>
        <name>Zn(2+)</name>
        <dbReference type="ChEBI" id="CHEBI:29105"/>
        <note>catalytic</note>
    </ligand>
</feature>
<dbReference type="Pfam" id="PF00587">
    <property type="entry name" value="tRNA-synt_2b"/>
    <property type="match status" value="1"/>
</dbReference>
<evidence type="ECO:0000313" key="15">
    <source>
        <dbReference type="EMBL" id="BDB96256.1"/>
    </source>
</evidence>